<feature type="transmembrane region" description="Helical" evidence="7">
    <location>
        <begin position="237"/>
        <end position="257"/>
    </location>
</feature>
<name>A0ABV6C4P8_9ACTN</name>
<dbReference type="PANTHER" id="PTHR33406:SF6">
    <property type="entry name" value="MEMBRANE PROTEIN YDGH-RELATED"/>
    <property type="match status" value="1"/>
</dbReference>
<evidence type="ECO:0000256" key="6">
    <source>
        <dbReference type="ARBA" id="ARBA00023136"/>
    </source>
</evidence>
<proteinExistence type="inferred from homology"/>
<dbReference type="InterPro" id="IPR050545">
    <property type="entry name" value="Mycobact_MmpL"/>
</dbReference>
<dbReference type="PANTHER" id="PTHR33406">
    <property type="entry name" value="MEMBRANE PROTEIN MJ1562-RELATED"/>
    <property type="match status" value="1"/>
</dbReference>
<feature type="non-terminal residue" evidence="9">
    <location>
        <position position="376"/>
    </location>
</feature>
<feature type="transmembrane region" description="Helical" evidence="7">
    <location>
        <begin position="205"/>
        <end position="225"/>
    </location>
</feature>
<comment type="subcellular location">
    <subcellularLocation>
        <location evidence="1">Cell membrane</location>
        <topology evidence="1">Multi-pass membrane protein</topology>
    </subcellularLocation>
</comment>
<evidence type="ECO:0000256" key="2">
    <source>
        <dbReference type="ARBA" id="ARBA00010157"/>
    </source>
</evidence>
<dbReference type="PROSITE" id="PS50156">
    <property type="entry name" value="SSD"/>
    <property type="match status" value="1"/>
</dbReference>
<feature type="transmembrane region" description="Helical" evidence="7">
    <location>
        <begin position="12"/>
        <end position="32"/>
    </location>
</feature>
<comment type="similarity">
    <text evidence="2">Belongs to the resistance-nodulation-cell division (RND) (TC 2.A.6) family. MmpL subfamily.</text>
</comment>
<dbReference type="InterPro" id="IPR004869">
    <property type="entry name" value="MMPL_dom"/>
</dbReference>
<organism evidence="9 10">
    <name type="scientific">Aciditerrimonas ferrireducens</name>
    <dbReference type="NCBI Taxonomy" id="667306"/>
    <lineage>
        <taxon>Bacteria</taxon>
        <taxon>Bacillati</taxon>
        <taxon>Actinomycetota</taxon>
        <taxon>Acidimicrobiia</taxon>
        <taxon>Acidimicrobiales</taxon>
        <taxon>Acidimicrobiaceae</taxon>
        <taxon>Aciditerrimonas</taxon>
    </lineage>
</organism>
<dbReference type="SUPFAM" id="SSF82866">
    <property type="entry name" value="Multidrug efflux transporter AcrB transmembrane domain"/>
    <property type="match status" value="1"/>
</dbReference>
<evidence type="ECO:0000256" key="1">
    <source>
        <dbReference type="ARBA" id="ARBA00004651"/>
    </source>
</evidence>
<feature type="domain" description="SSD" evidence="8">
    <location>
        <begin position="204"/>
        <end position="334"/>
    </location>
</feature>
<keyword evidence="5 7" id="KW-1133">Transmembrane helix</keyword>
<evidence type="ECO:0000256" key="3">
    <source>
        <dbReference type="ARBA" id="ARBA00022475"/>
    </source>
</evidence>
<evidence type="ECO:0000256" key="4">
    <source>
        <dbReference type="ARBA" id="ARBA00022692"/>
    </source>
</evidence>
<dbReference type="Pfam" id="PF03176">
    <property type="entry name" value="MMPL"/>
    <property type="match status" value="1"/>
</dbReference>
<feature type="transmembrane region" description="Helical" evidence="7">
    <location>
        <begin position="180"/>
        <end position="198"/>
    </location>
</feature>
<dbReference type="InterPro" id="IPR000731">
    <property type="entry name" value="SSD"/>
</dbReference>
<dbReference type="Gene3D" id="1.20.1640.10">
    <property type="entry name" value="Multidrug efflux transporter AcrB transmembrane domain"/>
    <property type="match status" value="1"/>
</dbReference>
<accession>A0ABV6C4P8</accession>
<dbReference type="EMBL" id="JBHLYQ010000084">
    <property type="protein sequence ID" value="MFC0082258.1"/>
    <property type="molecule type" value="Genomic_DNA"/>
</dbReference>
<evidence type="ECO:0000259" key="8">
    <source>
        <dbReference type="PROSITE" id="PS50156"/>
    </source>
</evidence>
<reference evidence="9 10" key="1">
    <citation type="submission" date="2024-09" db="EMBL/GenBank/DDBJ databases">
        <authorList>
            <person name="Sun Q."/>
            <person name="Mori K."/>
        </authorList>
    </citation>
    <scope>NUCLEOTIDE SEQUENCE [LARGE SCALE GENOMIC DNA]</scope>
    <source>
        <strain evidence="9 10">JCM 15389</strain>
    </source>
</reference>
<protein>
    <submittedName>
        <fullName evidence="9">MMPL family transporter</fullName>
    </submittedName>
</protein>
<dbReference type="Proteomes" id="UP001589788">
    <property type="component" value="Unassembled WGS sequence"/>
</dbReference>
<feature type="transmembrane region" description="Helical" evidence="7">
    <location>
        <begin position="309"/>
        <end position="334"/>
    </location>
</feature>
<keyword evidence="10" id="KW-1185">Reference proteome</keyword>
<dbReference type="RefSeq" id="WP_377789781.1">
    <property type="nucleotide sequence ID" value="NZ_JBHLYQ010000084.1"/>
</dbReference>
<feature type="transmembrane region" description="Helical" evidence="7">
    <location>
        <begin position="284"/>
        <end position="303"/>
    </location>
</feature>
<keyword evidence="6 7" id="KW-0472">Membrane</keyword>
<evidence type="ECO:0000256" key="7">
    <source>
        <dbReference type="SAM" id="Phobius"/>
    </source>
</evidence>
<comment type="caution">
    <text evidence="9">The sequence shown here is derived from an EMBL/GenBank/DDBJ whole genome shotgun (WGS) entry which is preliminary data.</text>
</comment>
<evidence type="ECO:0000313" key="9">
    <source>
        <dbReference type="EMBL" id="MFC0082258.1"/>
    </source>
</evidence>
<gene>
    <name evidence="9" type="ORF">ACFFRE_08885</name>
</gene>
<sequence>MTARRGRYLGRGVAGGVVVLAVALLGICGPLAGKLSAHEDNAPTTFLPRGAPATRVLAFEEAHPAVGGSPAVVVFARQDGLGPAGRRAVQRFVSAVREARLRDAATPSAVQVSPNGKAALVEISLAPRIAPGVLDHDVATLARLARQAARTSGLSGLREAVGGPAGSAADVARAFAGVDGRLLGLTVAIVVLLLLLTYRSPVLWLLPLLSVFVAAGWAEGAAYLLATHGFVVNSMTVGILTVVVFGAGTDYALLLVARVREELTRHEDHQVAVTRALTRTGPTILASGGTVVLALLCLDLAHLRDVAALGPACAAGVACALVAQLAVLPALLVLCGRRVFWPRIPRPGGPPAATNRPWAQVARRVVDRRVLAGSSV</sequence>
<evidence type="ECO:0000256" key="5">
    <source>
        <dbReference type="ARBA" id="ARBA00022989"/>
    </source>
</evidence>
<evidence type="ECO:0000313" key="10">
    <source>
        <dbReference type="Proteomes" id="UP001589788"/>
    </source>
</evidence>
<keyword evidence="4 7" id="KW-0812">Transmembrane</keyword>
<keyword evidence="3" id="KW-1003">Cell membrane</keyword>